<protein>
    <submittedName>
        <fullName evidence="3">Helix-turn-helix domain-containing protein</fullName>
    </submittedName>
</protein>
<dbReference type="CDD" id="cd00093">
    <property type="entry name" value="HTH_XRE"/>
    <property type="match status" value="1"/>
</dbReference>
<dbReference type="Gene3D" id="1.10.260.40">
    <property type="entry name" value="lambda repressor-like DNA-binding domains"/>
    <property type="match status" value="1"/>
</dbReference>
<feature type="region of interest" description="Disordered" evidence="1">
    <location>
        <begin position="1"/>
        <end position="25"/>
    </location>
</feature>
<dbReference type="GO" id="GO:0003677">
    <property type="term" value="F:DNA binding"/>
    <property type="evidence" value="ECO:0007669"/>
    <property type="project" value="InterPro"/>
</dbReference>
<reference evidence="3 4" key="1">
    <citation type="submission" date="2020-08" db="EMBL/GenBank/DDBJ databases">
        <title>Bridging the membrane lipid divide: bacteria of the FCB group superphylum have the potential to synthesize archaeal ether lipids.</title>
        <authorList>
            <person name="Villanueva L."/>
            <person name="Von Meijenfeldt F.A.B."/>
            <person name="Westbye A.B."/>
            <person name="Yadav S."/>
            <person name="Hopmans E.C."/>
            <person name="Dutilh B.E."/>
            <person name="Sinninghe Damste J.S."/>
        </authorList>
    </citation>
    <scope>NUCLEOTIDE SEQUENCE [LARGE SCALE GENOMIC DNA]</scope>
    <source>
        <strain evidence="3">NIOZ-UU27</strain>
    </source>
</reference>
<dbReference type="SUPFAM" id="SSF47413">
    <property type="entry name" value="lambda repressor-like DNA-binding domains"/>
    <property type="match status" value="1"/>
</dbReference>
<accession>A0A8J6N4T4</accession>
<dbReference type="AlphaFoldDB" id="A0A8J6N4T4"/>
<evidence type="ECO:0000313" key="3">
    <source>
        <dbReference type="EMBL" id="MBC8179050.1"/>
    </source>
</evidence>
<dbReference type="InterPro" id="IPR001387">
    <property type="entry name" value="Cro/C1-type_HTH"/>
</dbReference>
<feature type="domain" description="HTH cro/C1-type" evidence="2">
    <location>
        <begin position="89"/>
        <end position="146"/>
    </location>
</feature>
<gene>
    <name evidence="3" type="ORF">H8E19_16725</name>
</gene>
<dbReference type="PROSITE" id="PS50943">
    <property type="entry name" value="HTH_CROC1"/>
    <property type="match status" value="1"/>
</dbReference>
<dbReference type="SMART" id="SM00530">
    <property type="entry name" value="HTH_XRE"/>
    <property type="match status" value="1"/>
</dbReference>
<dbReference type="Pfam" id="PF13560">
    <property type="entry name" value="HTH_31"/>
    <property type="match status" value="1"/>
</dbReference>
<comment type="caution">
    <text evidence="3">The sequence shown here is derived from an EMBL/GenBank/DDBJ whole genome shotgun (WGS) entry which is preliminary data.</text>
</comment>
<dbReference type="InterPro" id="IPR010982">
    <property type="entry name" value="Lambda_DNA-bd_dom_sf"/>
</dbReference>
<evidence type="ECO:0000256" key="1">
    <source>
        <dbReference type="SAM" id="MobiDB-lite"/>
    </source>
</evidence>
<sequence length="223" mass="25479">MADNKAKKNKKRSNTDPKEFSEAESLEIPDELLETYPREERSVLRTLFGVTAAAAKFISKSSWASEKFGEALFSSSERMKMMQEAGAYLKDLREVAGLTRRDVSNAVNLSDESFLTAVENGTAALSFELILRLAALLARHDPIPFIIKFIRTYNPGVWGVLEDWGLEKFPLQFERERQFINIYRGHDEARKLSDEGFLRVLEFTRSAFEMALHFVAEEDEQAK</sequence>
<proteinExistence type="predicted"/>
<evidence type="ECO:0000259" key="2">
    <source>
        <dbReference type="PROSITE" id="PS50943"/>
    </source>
</evidence>
<dbReference type="EMBL" id="JACNJD010000340">
    <property type="protein sequence ID" value="MBC8179050.1"/>
    <property type="molecule type" value="Genomic_DNA"/>
</dbReference>
<dbReference type="Proteomes" id="UP000650524">
    <property type="component" value="Unassembled WGS sequence"/>
</dbReference>
<name>A0A8J6N4T4_9DELT</name>
<evidence type="ECO:0000313" key="4">
    <source>
        <dbReference type="Proteomes" id="UP000650524"/>
    </source>
</evidence>
<organism evidence="3 4">
    <name type="scientific">Candidatus Desulfacyla euxinica</name>
    <dbReference type="NCBI Taxonomy" id="2841693"/>
    <lineage>
        <taxon>Bacteria</taxon>
        <taxon>Deltaproteobacteria</taxon>
        <taxon>Candidatus Desulfacyla</taxon>
    </lineage>
</organism>